<evidence type="ECO:0000313" key="1">
    <source>
        <dbReference type="Proteomes" id="UP000036681"/>
    </source>
</evidence>
<reference evidence="2" key="1">
    <citation type="submission" date="2017-02" db="UniProtKB">
        <authorList>
            <consortium name="WormBaseParasite"/>
        </authorList>
    </citation>
    <scope>IDENTIFICATION</scope>
</reference>
<proteinExistence type="predicted"/>
<accession>A0A0M3IUN2</accession>
<organism evidence="1 2">
    <name type="scientific">Ascaris lumbricoides</name>
    <name type="common">Giant roundworm</name>
    <dbReference type="NCBI Taxonomy" id="6252"/>
    <lineage>
        <taxon>Eukaryota</taxon>
        <taxon>Metazoa</taxon>
        <taxon>Ecdysozoa</taxon>
        <taxon>Nematoda</taxon>
        <taxon>Chromadorea</taxon>
        <taxon>Rhabditida</taxon>
        <taxon>Spirurina</taxon>
        <taxon>Ascaridomorpha</taxon>
        <taxon>Ascaridoidea</taxon>
        <taxon>Ascarididae</taxon>
        <taxon>Ascaris</taxon>
    </lineage>
</organism>
<name>A0A0M3IUN2_ASCLU</name>
<dbReference type="WBParaSite" id="ALUE_0002246001-mRNA-1">
    <property type="protein sequence ID" value="ALUE_0002246001-mRNA-1"/>
    <property type="gene ID" value="ALUE_0002246001"/>
</dbReference>
<keyword evidence="1" id="KW-1185">Reference proteome</keyword>
<evidence type="ECO:0000313" key="2">
    <source>
        <dbReference type="WBParaSite" id="ALUE_0002246001-mRNA-1"/>
    </source>
</evidence>
<sequence>MRLSVKASNGRVEIFDDVHTMSFLDLRIAVIERFSLQNDFSLMCGSQELPRDAKTKVVSSEIGLVSGDRLRLVISDKPLVPWRIIC</sequence>
<dbReference type="AlphaFoldDB" id="A0A0M3IUN2"/>
<dbReference type="Proteomes" id="UP000036681">
    <property type="component" value="Unplaced"/>
</dbReference>
<protein>
    <submittedName>
        <fullName evidence="2">Ubiquitin-like domain-containing protein</fullName>
    </submittedName>
</protein>